<dbReference type="PANTHER" id="PTHR36839:SF1">
    <property type="entry name" value="METALLO-BETA-LACTAMASE FAMILY PROTEIN (AFU_ORTHOLOGUE AFUA_5G12770)"/>
    <property type="match status" value="1"/>
</dbReference>
<dbReference type="GO" id="GO:0005506">
    <property type="term" value="F:iron ion binding"/>
    <property type="evidence" value="ECO:0007669"/>
    <property type="project" value="InterPro"/>
</dbReference>
<organism evidence="2 3">
    <name type="scientific">Aliidongia dinghuensis</name>
    <dbReference type="NCBI Taxonomy" id="1867774"/>
    <lineage>
        <taxon>Bacteria</taxon>
        <taxon>Pseudomonadati</taxon>
        <taxon>Pseudomonadota</taxon>
        <taxon>Alphaproteobacteria</taxon>
        <taxon>Rhodospirillales</taxon>
        <taxon>Dongiaceae</taxon>
        <taxon>Aliidongia</taxon>
    </lineage>
</organism>
<reference evidence="2" key="2">
    <citation type="submission" date="2020-09" db="EMBL/GenBank/DDBJ databases">
        <authorList>
            <person name="Sun Q."/>
            <person name="Zhou Y."/>
        </authorList>
    </citation>
    <scope>NUCLEOTIDE SEQUENCE</scope>
    <source>
        <strain evidence="2">CGMCC 1.15725</strain>
    </source>
</reference>
<proteinExistence type="predicted"/>
<evidence type="ECO:0000313" key="2">
    <source>
        <dbReference type="EMBL" id="GGF09894.1"/>
    </source>
</evidence>
<feature type="domain" description="Rubredoxin-like" evidence="1">
    <location>
        <begin position="1"/>
        <end position="36"/>
    </location>
</feature>
<dbReference type="GO" id="GO:0016787">
    <property type="term" value="F:hydrolase activity"/>
    <property type="evidence" value="ECO:0007669"/>
    <property type="project" value="UniProtKB-KW"/>
</dbReference>
<dbReference type="AlphaFoldDB" id="A0A8J3E2C5"/>
<dbReference type="InterPro" id="IPR024934">
    <property type="entry name" value="Rubredoxin-like_dom"/>
</dbReference>
<name>A0A8J3E2C5_9PROT</name>
<dbReference type="RefSeq" id="WP_189044013.1">
    <property type="nucleotide sequence ID" value="NZ_BMJQ01000003.1"/>
</dbReference>
<evidence type="ECO:0000259" key="1">
    <source>
        <dbReference type="PROSITE" id="PS50903"/>
    </source>
</evidence>
<dbReference type="EMBL" id="BMJQ01000003">
    <property type="protein sequence ID" value="GGF09894.1"/>
    <property type="molecule type" value="Genomic_DNA"/>
</dbReference>
<evidence type="ECO:0000313" key="3">
    <source>
        <dbReference type="Proteomes" id="UP000646365"/>
    </source>
</evidence>
<dbReference type="InterPro" id="IPR001279">
    <property type="entry name" value="Metallo-B-lactamas"/>
</dbReference>
<keyword evidence="2" id="KW-0378">Hydrolase</keyword>
<accession>A0A8J3E2C5</accession>
<dbReference type="PANTHER" id="PTHR36839">
    <property type="entry name" value="METALLO-BETA-LACTAMASE FAMILY PROTEIN (AFU_ORTHOLOGUE AFUA_5G12770)"/>
    <property type="match status" value="1"/>
</dbReference>
<reference evidence="2" key="1">
    <citation type="journal article" date="2014" name="Int. J. Syst. Evol. Microbiol.">
        <title>Complete genome sequence of Corynebacterium casei LMG S-19264T (=DSM 44701T), isolated from a smear-ripened cheese.</title>
        <authorList>
            <consortium name="US DOE Joint Genome Institute (JGI-PGF)"/>
            <person name="Walter F."/>
            <person name="Albersmeier A."/>
            <person name="Kalinowski J."/>
            <person name="Ruckert C."/>
        </authorList>
    </citation>
    <scope>NUCLEOTIDE SEQUENCE</scope>
    <source>
        <strain evidence="2">CGMCC 1.15725</strain>
    </source>
</reference>
<gene>
    <name evidence="2" type="ORF">GCM10011611_14270</name>
</gene>
<dbReference type="PROSITE" id="PS50903">
    <property type="entry name" value="RUBREDOXIN_LIKE"/>
    <property type="match status" value="1"/>
</dbReference>
<dbReference type="SUPFAM" id="SSF56281">
    <property type="entry name" value="Metallo-hydrolase/oxidoreductase"/>
    <property type="match status" value="1"/>
</dbReference>
<dbReference type="InterPro" id="IPR036866">
    <property type="entry name" value="RibonucZ/Hydroxyglut_hydro"/>
</dbReference>
<keyword evidence="3" id="KW-1185">Reference proteome</keyword>
<dbReference type="Gene3D" id="3.60.15.10">
    <property type="entry name" value="Ribonuclease Z/Hydroxyacylglutathione hydrolase-like"/>
    <property type="match status" value="1"/>
</dbReference>
<sequence length="281" mass="30555">MPAYLCTACGLQFPPAEAPPARCPVCDETRQFIPAVGQTWTTLDALSRRHRNAFQRIEPGLYGIGTTPDFAIGQRALLVRRPEGNILWDCVALIDDATIDLIQGLGGISAIAISHPHYYTTMIEWSRAFGDVPIHLHEADRAFVARPDPAIRFWSGDRLDLGGGVSVIRTGGHFPGSAVLHWPAGAEGQGVLLTGDTIQVVADRRWVSFMYSYPNQIPLPARAVAAVRDAVEPLAFERIYGAFWHSIVAEDAKGAVRRSADRYIAAITEPAAGASSRRETA</sequence>
<dbReference type="SMART" id="SM00849">
    <property type="entry name" value="Lactamase_B"/>
    <property type="match status" value="1"/>
</dbReference>
<protein>
    <submittedName>
        <fullName evidence="2">Hydrolase</fullName>
    </submittedName>
</protein>
<comment type="caution">
    <text evidence="2">The sequence shown here is derived from an EMBL/GenBank/DDBJ whole genome shotgun (WGS) entry which is preliminary data.</text>
</comment>
<dbReference type="Proteomes" id="UP000646365">
    <property type="component" value="Unassembled WGS sequence"/>
</dbReference>